<reference evidence="2 3" key="1">
    <citation type="journal article" date="2021" name="Comput. Struct. Biotechnol. J.">
        <title>De novo genome assembly of the potent medicinal plant Rehmannia glutinosa using nanopore technology.</title>
        <authorList>
            <person name="Ma L."/>
            <person name="Dong C."/>
            <person name="Song C."/>
            <person name="Wang X."/>
            <person name="Zheng X."/>
            <person name="Niu Y."/>
            <person name="Chen S."/>
            <person name="Feng W."/>
        </authorList>
    </citation>
    <scope>NUCLEOTIDE SEQUENCE [LARGE SCALE GENOMIC DNA]</scope>
    <source>
        <strain evidence="2">DH-2019</strain>
    </source>
</reference>
<comment type="caution">
    <text evidence="2">The sequence shown here is derived from an EMBL/GenBank/DDBJ whole genome shotgun (WGS) entry which is preliminary data.</text>
</comment>
<dbReference type="InterPro" id="IPR011989">
    <property type="entry name" value="ARM-like"/>
</dbReference>
<evidence type="ECO:0000313" key="2">
    <source>
        <dbReference type="EMBL" id="KAK6117281.1"/>
    </source>
</evidence>
<proteinExistence type="predicted"/>
<protein>
    <recommendedName>
        <fullName evidence="4">ARM repeat superfamily protein</fullName>
    </recommendedName>
</protein>
<evidence type="ECO:0008006" key="4">
    <source>
        <dbReference type="Google" id="ProtNLM"/>
    </source>
</evidence>
<dbReference type="Gene3D" id="1.25.10.10">
    <property type="entry name" value="Leucine-rich Repeat Variant"/>
    <property type="match status" value="1"/>
</dbReference>
<keyword evidence="1" id="KW-0812">Transmembrane</keyword>
<dbReference type="EMBL" id="JABTTQ020003461">
    <property type="protein sequence ID" value="KAK6117281.1"/>
    <property type="molecule type" value="Genomic_DNA"/>
</dbReference>
<gene>
    <name evidence="2" type="ORF">DH2020_048975</name>
</gene>
<dbReference type="Proteomes" id="UP001318860">
    <property type="component" value="Unassembled WGS sequence"/>
</dbReference>
<dbReference type="PANTHER" id="PTHR33115">
    <property type="entry name" value="ARM REPEAT SUPERFAMILY PROTEIN"/>
    <property type="match status" value="1"/>
</dbReference>
<keyword evidence="1" id="KW-1133">Transmembrane helix</keyword>
<dbReference type="SUPFAM" id="SSF48371">
    <property type="entry name" value="ARM repeat"/>
    <property type="match status" value="1"/>
</dbReference>
<accession>A0ABR0U506</accession>
<dbReference type="InterPro" id="IPR016024">
    <property type="entry name" value="ARM-type_fold"/>
</dbReference>
<evidence type="ECO:0000313" key="3">
    <source>
        <dbReference type="Proteomes" id="UP001318860"/>
    </source>
</evidence>
<organism evidence="2 3">
    <name type="scientific">Rehmannia glutinosa</name>
    <name type="common">Chinese foxglove</name>
    <dbReference type="NCBI Taxonomy" id="99300"/>
    <lineage>
        <taxon>Eukaryota</taxon>
        <taxon>Viridiplantae</taxon>
        <taxon>Streptophyta</taxon>
        <taxon>Embryophyta</taxon>
        <taxon>Tracheophyta</taxon>
        <taxon>Spermatophyta</taxon>
        <taxon>Magnoliopsida</taxon>
        <taxon>eudicotyledons</taxon>
        <taxon>Gunneridae</taxon>
        <taxon>Pentapetalae</taxon>
        <taxon>asterids</taxon>
        <taxon>lamiids</taxon>
        <taxon>Lamiales</taxon>
        <taxon>Orobanchaceae</taxon>
        <taxon>Rehmannieae</taxon>
        <taxon>Rehmannia</taxon>
    </lineage>
</organism>
<name>A0ABR0U506_REHGL</name>
<feature type="transmembrane region" description="Helical" evidence="1">
    <location>
        <begin position="71"/>
        <end position="92"/>
    </location>
</feature>
<feature type="transmembrane region" description="Helical" evidence="1">
    <location>
        <begin position="29"/>
        <end position="50"/>
    </location>
</feature>
<keyword evidence="3" id="KW-1185">Reference proteome</keyword>
<evidence type="ECO:0000256" key="1">
    <source>
        <dbReference type="SAM" id="Phobius"/>
    </source>
</evidence>
<sequence length="638" mass="71939">MPTRMWTSTEVPLLPYAKWVFISRNVSKLLYWLQLASATACVVLSMIKLVKRDYGDVEKGDSDKRNRKSALIIFYSLALAEALLFLLEKAYWEWKVSVKKLLESVNDECELGDSGLISIRRFFYDAYSKCVNGSIFDGLKMDMVTFAMELLDSNSPDEQLVGARILRKFSISPRFSEDTLQKIGISLSVIERLVEMLNWKDHEEEEIRYSSAEILSKLAELVAVAGIPGAMESISSLLHVSRSHNGACDEISEKKIILDNENYGSWSFNHMGLQILKKLARDHDICGKIGNTRGLLPKIIDFTNAEERLLKHPTATPSQIVTVKRSLQVLKMLASTSGSAGKQLRKEISEIVFTISNIRDILKHGENQPELQILGIEILTSLAIEEDATERIGGTGGVLKALFGIFFNDEIPENQNHVRAAAGEALAMLALESKSSCQRIHKLKINEKLIKALEVPLLNINAARILRNLCAYSGDDCFEQLKGLTAAAPTILEAIMKEENKLQEVMIGAASCIFKFMNSQNSKIMFQKAGIREFDLAHRLFLILKKYQYPSIRVPSIRRYALELAIWMMRDDTSNIRTFESLGLEKELESVMETTTELESFNIFSGTVGLYRHKIAMHSLVETAMELLEEGKSYRESR</sequence>
<keyword evidence="1" id="KW-0472">Membrane</keyword>
<dbReference type="PANTHER" id="PTHR33115:SF50">
    <property type="entry name" value="ARM REPEAT SUPERFAMILY PROTEIN"/>
    <property type="match status" value="1"/>
</dbReference>